<accession>A0A3A4B068</accession>
<dbReference type="OrthoDB" id="5511088at2"/>
<dbReference type="PROSITE" id="PS51257">
    <property type="entry name" value="PROKAR_LIPOPROTEIN"/>
    <property type="match status" value="1"/>
</dbReference>
<organism evidence="3 4">
    <name type="scientific">Bailinhaonella thermotolerans</name>
    <dbReference type="NCBI Taxonomy" id="1070861"/>
    <lineage>
        <taxon>Bacteria</taxon>
        <taxon>Bacillati</taxon>
        <taxon>Actinomycetota</taxon>
        <taxon>Actinomycetes</taxon>
        <taxon>Streptosporangiales</taxon>
        <taxon>Streptosporangiaceae</taxon>
        <taxon>Bailinhaonella</taxon>
    </lineage>
</organism>
<reference evidence="3 4" key="1">
    <citation type="submission" date="2018-09" db="EMBL/GenBank/DDBJ databases">
        <title>YIM 75507 draft genome.</title>
        <authorList>
            <person name="Tang S."/>
            <person name="Feng Y."/>
        </authorList>
    </citation>
    <scope>NUCLEOTIDE SEQUENCE [LARGE SCALE GENOMIC DNA]</scope>
    <source>
        <strain evidence="3 4">YIM 75507</strain>
    </source>
</reference>
<dbReference type="RefSeq" id="WP_119926277.1">
    <property type="nucleotide sequence ID" value="NZ_QZEY01000003.1"/>
</dbReference>
<dbReference type="Proteomes" id="UP000265768">
    <property type="component" value="Unassembled WGS sequence"/>
</dbReference>
<evidence type="ECO:0000256" key="1">
    <source>
        <dbReference type="SAM" id="MobiDB-lite"/>
    </source>
</evidence>
<evidence type="ECO:0000256" key="2">
    <source>
        <dbReference type="SAM" id="SignalP"/>
    </source>
</evidence>
<comment type="caution">
    <text evidence="3">The sequence shown here is derived from an EMBL/GenBank/DDBJ whole genome shotgun (WGS) entry which is preliminary data.</text>
</comment>
<gene>
    <name evidence="3" type="ORF">D5H75_10960</name>
</gene>
<sequence length="209" mass="21577">MPRRSFVAFFAALALVSGCSGGTGEKPAQAAGSPAAEAPAGGGAPLPDADAVQGRWWTWAASEAEGTNPVADETGEFCARNQPSDVWFLAGTFGGPAKRKCTVPAGRPLVFPLVNRIADKDACDGFMAGARGSASLDGKPLESEPIVTEKAQVTSVAGNPVTEAAGTETYYACGIWVRLAPPSPGKHTLTFKGNAEDFEADVEYTLTVK</sequence>
<evidence type="ECO:0000313" key="3">
    <source>
        <dbReference type="EMBL" id="RJL33318.1"/>
    </source>
</evidence>
<dbReference type="AlphaFoldDB" id="A0A3A4B068"/>
<dbReference type="EMBL" id="QZEY01000003">
    <property type="protein sequence ID" value="RJL33318.1"/>
    <property type="molecule type" value="Genomic_DNA"/>
</dbReference>
<feature type="region of interest" description="Disordered" evidence="1">
    <location>
        <begin position="23"/>
        <end position="49"/>
    </location>
</feature>
<feature type="compositionally biased region" description="Low complexity" evidence="1">
    <location>
        <begin position="27"/>
        <end position="49"/>
    </location>
</feature>
<keyword evidence="2" id="KW-0732">Signal</keyword>
<keyword evidence="4" id="KW-1185">Reference proteome</keyword>
<feature type="chain" id="PRO_5038786527" evidence="2">
    <location>
        <begin position="23"/>
        <end position="209"/>
    </location>
</feature>
<name>A0A3A4B068_9ACTN</name>
<protein>
    <submittedName>
        <fullName evidence="3">Signal protein</fullName>
    </submittedName>
</protein>
<feature type="signal peptide" evidence="2">
    <location>
        <begin position="1"/>
        <end position="22"/>
    </location>
</feature>
<evidence type="ECO:0000313" key="4">
    <source>
        <dbReference type="Proteomes" id="UP000265768"/>
    </source>
</evidence>
<proteinExistence type="predicted"/>